<keyword evidence="2" id="KW-0602">Photosynthesis</keyword>
<dbReference type="InterPro" id="IPR041358">
    <property type="entry name" value="Raf1_N"/>
</dbReference>
<dbReference type="InterPro" id="IPR040858">
    <property type="entry name" value="Raf1_C"/>
</dbReference>
<evidence type="ECO:0000259" key="6">
    <source>
        <dbReference type="Pfam" id="PF18087"/>
    </source>
</evidence>
<name>A0A2T1GAK2_9CYAN</name>
<organism evidence="9 10">
    <name type="scientific">Chamaesiphon polymorphus CCALA 037</name>
    <dbReference type="NCBI Taxonomy" id="2107692"/>
    <lineage>
        <taxon>Bacteria</taxon>
        <taxon>Bacillati</taxon>
        <taxon>Cyanobacteriota</taxon>
        <taxon>Cyanophyceae</taxon>
        <taxon>Gomontiellales</taxon>
        <taxon>Chamaesiphonaceae</taxon>
        <taxon>Chamaesiphon</taxon>
    </lineage>
</organism>
<evidence type="ECO:0000259" key="7">
    <source>
        <dbReference type="Pfam" id="PF18578"/>
    </source>
</evidence>
<keyword evidence="4" id="KW-0120">Carbon dioxide fixation</keyword>
<dbReference type="OrthoDB" id="420612at2"/>
<dbReference type="GO" id="GO:0015977">
    <property type="term" value="P:carbon fixation"/>
    <property type="evidence" value="ECO:0007669"/>
    <property type="project" value="UniProtKB-KW"/>
</dbReference>
<dbReference type="InterPro" id="IPR046382">
    <property type="entry name" value="Raf1_cyn"/>
</dbReference>
<keyword evidence="1" id="KW-0963">Cytoplasm</keyword>
<feature type="domain" description="Rubisco accumulation factor 1 helix turn helix" evidence="8">
    <location>
        <begin position="12"/>
        <end position="71"/>
    </location>
</feature>
<dbReference type="Pfam" id="PF18087">
    <property type="entry name" value="RuBisCo_chap_C"/>
    <property type="match status" value="1"/>
</dbReference>
<dbReference type="EMBL" id="PVWO01000272">
    <property type="protein sequence ID" value="PSB54277.1"/>
    <property type="molecule type" value="Genomic_DNA"/>
</dbReference>
<sequence>MTEFTDNQPPIDTEALLLMLRRKESNWVEWGKACQQLQKAGLNPQEIFEKTGFEPIQQNQIIVASQVFDSMMSVGVAPATETHYQRVGSDSLYELRILSKEDRAATADYLHSRNIDSEGSKEVAKAFKEFSYMRQPPEGFTHHPGDAVAYQYWRYIKQQADLTEKTRLIARGLMFAHSQGARQQIEKLLTALTAPPQRPAPALPIYRLEADEELPRTIPVAGSFPIATSILAQVPQIASSTGAFQIFQSNWAGGWVSLPGWGVLCKAEDPIAISATRDNVPVNIKGEWSETILIFDRSITEWSDFNYFAIDRDGQLAIEWFETAPSIPILAQLVL</sequence>
<evidence type="ECO:0000313" key="9">
    <source>
        <dbReference type="EMBL" id="PSB54277.1"/>
    </source>
</evidence>
<keyword evidence="10" id="KW-1185">Reference proteome</keyword>
<dbReference type="PANTHER" id="PTHR35299:SF6">
    <property type="entry name" value="RUBISCO ACCUMULATION FACTOR 1"/>
    <property type="match status" value="1"/>
</dbReference>
<evidence type="ECO:0000256" key="4">
    <source>
        <dbReference type="ARBA" id="ARBA00023300"/>
    </source>
</evidence>
<protein>
    <recommendedName>
        <fullName evidence="5">RuBisCO accumulation factor 1</fullName>
    </recommendedName>
</protein>
<dbReference type="PANTHER" id="PTHR35299">
    <property type="entry name" value="RUBISCO ACCUMULATION FACTOR 1"/>
    <property type="match status" value="1"/>
</dbReference>
<evidence type="ECO:0000256" key="2">
    <source>
        <dbReference type="ARBA" id="ARBA00022531"/>
    </source>
</evidence>
<feature type="non-terminal residue" evidence="9">
    <location>
        <position position="335"/>
    </location>
</feature>
<evidence type="ECO:0000313" key="10">
    <source>
        <dbReference type="Proteomes" id="UP000238937"/>
    </source>
</evidence>
<dbReference type="HAMAP" id="MF_00856">
    <property type="entry name" value="Raf1"/>
    <property type="match status" value="1"/>
</dbReference>
<comment type="caution">
    <text evidence="9">The sequence shown here is derived from an EMBL/GenBank/DDBJ whole genome shotgun (WGS) entry which is preliminary data.</text>
</comment>
<reference evidence="9 10" key="1">
    <citation type="submission" date="2018-03" db="EMBL/GenBank/DDBJ databases">
        <title>The ancient ancestry and fast evolution of plastids.</title>
        <authorList>
            <person name="Moore K.R."/>
            <person name="Magnabosco C."/>
            <person name="Momper L."/>
            <person name="Gold D.A."/>
            <person name="Bosak T."/>
            <person name="Fournier G.P."/>
        </authorList>
    </citation>
    <scope>NUCLEOTIDE SEQUENCE [LARGE SCALE GENOMIC DNA]</scope>
    <source>
        <strain evidence="9 10">CCALA 037</strain>
    </source>
</reference>
<dbReference type="AlphaFoldDB" id="A0A2T1GAK2"/>
<proteinExistence type="inferred from homology"/>
<evidence type="ECO:0000256" key="5">
    <source>
        <dbReference type="ARBA" id="ARBA00023859"/>
    </source>
</evidence>
<dbReference type="Pfam" id="PF18579">
    <property type="entry name" value="Raf1_HTH"/>
    <property type="match status" value="1"/>
</dbReference>
<dbReference type="InterPro" id="IPR037494">
    <property type="entry name" value="RAF1"/>
</dbReference>
<accession>A0A2T1GAK2</accession>
<dbReference type="Pfam" id="PF18578">
    <property type="entry name" value="Raf1_N"/>
    <property type="match status" value="1"/>
</dbReference>
<dbReference type="RefSeq" id="WP_106308168.1">
    <property type="nucleotide sequence ID" value="NZ_PVWO01000272.1"/>
</dbReference>
<evidence type="ECO:0000256" key="1">
    <source>
        <dbReference type="ARBA" id="ARBA00022490"/>
    </source>
</evidence>
<evidence type="ECO:0000259" key="8">
    <source>
        <dbReference type="Pfam" id="PF18579"/>
    </source>
</evidence>
<dbReference type="InterPro" id="IPR040781">
    <property type="entry name" value="Raf1_HTH"/>
</dbReference>
<keyword evidence="3" id="KW-0143">Chaperone</keyword>
<dbReference type="Proteomes" id="UP000238937">
    <property type="component" value="Unassembled WGS sequence"/>
</dbReference>
<feature type="domain" description="Rubisco accumulation factor 1 alpha-helical" evidence="7">
    <location>
        <begin position="84"/>
        <end position="189"/>
    </location>
</feature>
<dbReference type="GO" id="GO:0015979">
    <property type="term" value="P:photosynthesis"/>
    <property type="evidence" value="ECO:0007669"/>
    <property type="project" value="UniProtKB-KW"/>
</dbReference>
<dbReference type="GO" id="GO:0110102">
    <property type="term" value="P:ribulose bisphosphate carboxylase complex assembly"/>
    <property type="evidence" value="ECO:0007669"/>
    <property type="project" value="InterPro"/>
</dbReference>
<feature type="domain" description="Rubisco accumulation factor 1 C-terminal" evidence="6">
    <location>
        <begin position="203"/>
        <end position="335"/>
    </location>
</feature>
<gene>
    <name evidence="9" type="ORF">C7B77_18670</name>
</gene>
<evidence type="ECO:0000256" key="3">
    <source>
        <dbReference type="ARBA" id="ARBA00023186"/>
    </source>
</evidence>